<dbReference type="Gene3D" id="1.10.340.70">
    <property type="match status" value="1"/>
</dbReference>
<dbReference type="InterPro" id="IPR041588">
    <property type="entry name" value="Integrase_H2C2"/>
</dbReference>
<dbReference type="GO" id="GO:0003676">
    <property type="term" value="F:nucleic acid binding"/>
    <property type="evidence" value="ECO:0007669"/>
    <property type="project" value="InterPro"/>
</dbReference>
<dbReference type="InterPro" id="IPR036397">
    <property type="entry name" value="RNaseH_sf"/>
</dbReference>
<dbReference type="Pfam" id="PF17921">
    <property type="entry name" value="Integrase_H2C2"/>
    <property type="match status" value="1"/>
</dbReference>
<keyword evidence="2" id="KW-0548">Nucleotidyltransferase</keyword>
<proteinExistence type="predicted"/>
<dbReference type="OMA" id="WIEAHIM"/>
<dbReference type="Gramene" id="CDF35613">
    <property type="protein sequence ID" value="CDF35613"/>
    <property type="gene ID" value="CHC_T00004066001"/>
</dbReference>
<dbReference type="PhylomeDB" id="R7QCX0"/>
<gene>
    <name evidence="8" type="ORF">CHC_T00004066001</name>
</gene>
<keyword evidence="6" id="KW-0695">RNA-directed DNA polymerase</keyword>
<dbReference type="Pfam" id="PF00665">
    <property type="entry name" value="rve"/>
    <property type="match status" value="1"/>
</dbReference>
<dbReference type="InterPro" id="IPR043128">
    <property type="entry name" value="Rev_trsase/Diguanyl_cyclase"/>
</dbReference>
<sequence length="459" mass="52068">MPFGLTNAPATFQRAMDIVLSPFRWKCCLTQLRSFLGLCNVYRRFVPHYAKIAHPLNQLLKKGQPVQLEGFDEPCKKAFHKLKDAILAPPVLALPKKDLPYSVDTDARDYQIGAALFQTHPDAQRKPIGFFSRTLAAAERNYSVSEKECLAEIWAVQTLRPYLYGEHFIVHTDHASLRSLMNVTDPSGRLIRWRLRLSEFDFEIKYKKGKANSQADALSRLQTAGETVDEIDDEILCFMAEPAEGTVEDEDNSDALDDILAFKGGPPLIASINSKLDRVLGLSHYAKLAGHPGGRKLYKTLRRYFYWPTMALNCYAVAKNCATCARERVKLRRNTKQMKLFTPKAPLEFVAIDILGELITTKRGNRYILVISDRYSKLVRTVPLKKISAAHIAQAFVHHWVFVYGPPVKLLSDNGTQFTARFFQNVCRILGIRNVFTTTYHPQANGQVERFNRTLTSAL</sequence>
<organism evidence="8 9">
    <name type="scientific">Chondrus crispus</name>
    <name type="common">Carrageen Irish moss</name>
    <name type="synonym">Polymorpha crispa</name>
    <dbReference type="NCBI Taxonomy" id="2769"/>
    <lineage>
        <taxon>Eukaryota</taxon>
        <taxon>Rhodophyta</taxon>
        <taxon>Florideophyceae</taxon>
        <taxon>Rhodymeniophycidae</taxon>
        <taxon>Gigartinales</taxon>
        <taxon>Gigartinaceae</taxon>
        <taxon>Chondrus</taxon>
    </lineage>
</organism>
<dbReference type="RefSeq" id="XP_005715432.1">
    <property type="nucleotide sequence ID" value="XM_005715375.1"/>
</dbReference>
<dbReference type="InterPro" id="IPR001584">
    <property type="entry name" value="Integrase_cat-core"/>
</dbReference>
<dbReference type="SUPFAM" id="SSF56672">
    <property type="entry name" value="DNA/RNA polymerases"/>
    <property type="match status" value="1"/>
</dbReference>
<keyword evidence="9" id="KW-1185">Reference proteome</keyword>
<dbReference type="Pfam" id="PF17917">
    <property type="entry name" value="RT_RNaseH"/>
    <property type="match status" value="1"/>
</dbReference>
<dbReference type="Gene3D" id="3.30.70.270">
    <property type="match status" value="1"/>
</dbReference>
<dbReference type="GO" id="GO:0004519">
    <property type="term" value="F:endonuclease activity"/>
    <property type="evidence" value="ECO:0007669"/>
    <property type="project" value="UniProtKB-KW"/>
</dbReference>
<name>R7QCX0_CHOCR</name>
<dbReference type="InterPro" id="IPR012337">
    <property type="entry name" value="RNaseH-like_sf"/>
</dbReference>
<keyword evidence="5" id="KW-0378">Hydrolase</keyword>
<reference evidence="9" key="1">
    <citation type="journal article" date="2013" name="Proc. Natl. Acad. Sci. U.S.A.">
        <title>Genome structure and metabolic features in the red seaweed Chondrus crispus shed light on evolution of the Archaeplastida.</title>
        <authorList>
            <person name="Collen J."/>
            <person name="Porcel B."/>
            <person name="Carre W."/>
            <person name="Ball S.G."/>
            <person name="Chaparro C."/>
            <person name="Tonon T."/>
            <person name="Barbeyron T."/>
            <person name="Michel G."/>
            <person name="Noel B."/>
            <person name="Valentin K."/>
            <person name="Elias M."/>
            <person name="Artiguenave F."/>
            <person name="Arun A."/>
            <person name="Aury J.M."/>
            <person name="Barbosa-Neto J.F."/>
            <person name="Bothwell J.H."/>
            <person name="Bouget F.Y."/>
            <person name="Brillet L."/>
            <person name="Cabello-Hurtado F."/>
            <person name="Capella-Gutierrez S."/>
            <person name="Charrier B."/>
            <person name="Cladiere L."/>
            <person name="Cock J.M."/>
            <person name="Coelho S.M."/>
            <person name="Colleoni C."/>
            <person name="Czjzek M."/>
            <person name="Da Silva C."/>
            <person name="Delage L."/>
            <person name="Denoeud F."/>
            <person name="Deschamps P."/>
            <person name="Dittami S.M."/>
            <person name="Gabaldon T."/>
            <person name="Gachon C.M."/>
            <person name="Groisillier A."/>
            <person name="Herve C."/>
            <person name="Jabbari K."/>
            <person name="Katinka M."/>
            <person name="Kloareg B."/>
            <person name="Kowalczyk N."/>
            <person name="Labadie K."/>
            <person name="Leblanc C."/>
            <person name="Lopez P.J."/>
            <person name="McLachlan D.H."/>
            <person name="Meslet-Cladiere L."/>
            <person name="Moustafa A."/>
            <person name="Nehr Z."/>
            <person name="Nyvall Collen P."/>
            <person name="Panaud O."/>
            <person name="Partensky F."/>
            <person name="Poulain J."/>
            <person name="Rensing S.A."/>
            <person name="Rousvoal S."/>
            <person name="Samson G."/>
            <person name="Symeonidi A."/>
            <person name="Weissenbach J."/>
            <person name="Zambounis A."/>
            <person name="Wincker P."/>
            <person name="Boyen C."/>
        </authorList>
    </citation>
    <scope>NUCLEOTIDE SEQUENCE [LARGE SCALE GENOMIC DNA]</scope>
    <source>
        <strain evidence="9">cv. Stackhouse</strain>
    </source>
</reference>
<evidence type="ECO:0000256" key="1">
    <source>
        <dbReference type="ARBA" id="ARBA00022679"/>
    </source>
</evidence>
<evidence type="ECO:0000256" key="3">
    <source>
        <dbReference type="ARBA" id="ARBA00022722"/>
    </source>
</evidence>
<evidence type="ECO:0000256" key="6">
    <source>
        <dbReference type="ARBA" id="ARBA00022918"/>
    </source>
</evidence>
<evidence type="ECO:0000313" key="8">
    <source>
        <dbReference type="EMBL" id="CDF35613.1"/>
    </source>
</evidence>
<dbReference type="AlphaFoldDB" id="R7QCX0"/>
<dbReference type="GeneID" id="17323149"/>
<dbReference type="CDD" id="cd09274">
    <property type="entry name" value="RNase_HI_RT_Ty3"/>
    <property type="match status" value="1"/>
</dbReference>
<dbReference type="InterPro" id="IPR041373">
    <property type="entry name" value="RT_RNaseH"/>
</dbReference>
<dbReference type="SUPFAM" id="SSF53098">
    <property type="entry name" value="Ribonuclease H-like"/>
    <property type="match status" value="1"/>
</dbReference>
<dbReference type="FunFam" id="3.10.20.370:FF:000001">
    <property type="entry name" value="Retrovirus-related Pol polyprotein from transposon 17.6-like protein"/>
    <property type="match status" value="1"/>
</dbReference>
<dbReference type="InterPro" id="IPR043502">
    <property type="entry name" value="DNA/RNA_pol_sf"/>
</dbReference>
<keyword evidence="3" id="KW-0540">Nuclease</keyword>
<dbReference type="FunFam" id="3.30.70.270:FF:000020">
    <property type="entry name" value="Transposon Tf2-6 polyprotein-like Protein"/>
    <property type="match status" value="1"/>
</dbReference>
<protein>
    <recommendedName>
        <fullName evidence="7">Integrase catalytic domain-containing protein</fullName>
    </recommendedName>
</protein>
<keyword evidence="4" id="KW-0255">Endonuclease</keyword>
<evidence type="ECO:0000256" key="5">
    <source>
        <dbReference type="ARBA" id="ARBA00022801"/>
    </source>
</evidence>
<dbReference type="GO" id="GO:0003964">
    <property type="term" value="F:RNA-directed DNA polymerase activity"/>
    <property type="evidence" value="ECO:0007669"/>
    <property type="project" value="UniProtKB-KW"/>
</dbReference>
<dbReference type="InterPro" id="IPR050951">
    <property type="entry name" value="Retrovirus_Pol_polyprotein"/>
</dbReference>
<dbReference type="Gene3D" id="3.30.420.10">
    <property type="entry name" value="Ribonuclease H-like superfamily/Ribonuclease H"/>
    <property type="match status" value="1"/>
</dbReference>
<accession>R7QCX0</accession>
<evidence type="ECO:0000256" key="4">
    <source>
        <dbReference type="ARBA" id="ARBA00022759"/>
    </source>
</evidence>
<dbReference type="PROSITE" id="PS50994">
    <property type="entry name" value="INTEGRASE"/>
    <property type="match status" value="1"/>
</dbReference>
<dbReference type="Proteomes" id="UP000012073">
    <property type="component" value="Unassembled WGS sequence"/>
</dbReference>
<keyword evidence="1" id="KW-0808">Transferase</keyword>
<dbReference type="GO" id="GO:0015074">
    <property type="term" value="P:DNA integration"/>
    <property type="evidence" value="ECO:0007669"/>
    <property type="project" value="InterPro"/>
</dbReference>
<evidence type="ECO:0000313" key="9">
    <source>
        <dbReference type="Proteomes" id="UP000012073"/>
    </source>
</evidence>
<dbReference type="STRING" id="2769.R7QCX0"/>
<dbReference type="PANTHER" id="PTHR37984">
    <property type="entry name" value="PROTEIN CBG26694"/>
    <property type="match status" value="1"/>
</dbReference>
<evidence type="ECO:0000259" key="7">
    <source>
        <dbReference type="PROSITE" id="PS50994"/>
    </source>
</evidence>
<dbReference type="EMBL" id="HG001737">
    <property type="protein sequence ID" value="CDF35613.1"/>
    <property type="molecule type" value="Genomic_DNA"/>
</dbReference>
<dbReference type="OrthoDB" id="420169at2759"/>
<feature type="domain" description="Integrase catalytic" evidence="7">
    <location>
        <begin position="342"/>
        <end position="459"/>
    </location>
</feature>
<evidence type="ECO:0000256" key="2">
    <source>
        <dbReference type="ARBA" id="ARBA00022695"/>
    </source>
</evidence>
<dbReference type="KEGG" id="ccp:CHC_T00004066001"/>
<dbReference type="GO" id="GO:0016787">
    <property type="term" value="F:hydrolase activity"/>
    <property type="evidence" value="ECO:0007669"/>
    <property type="project" value="UniProtKB-KW"/>
</dbReference>
<dbReference type="PANTHER" id="PTHR37984:SF5">
    <property type="entry name" value="PROTEIN NYNRIN-LIKE"/>
    <property type="match status" value="1"/>
</dbReference>